<dbReference type="RefSeq" id="WP_236985709.1">
    <property type="nucleotide sequence ID" value="NZ_AP023086.1"/>
</dbReference>
<dbReference type="KEGG" id="marq:MARGE09_P0402"/>
<dbReference type="EMBL" id="AP023086">
    <property type="protein sequence ID" value="BCD96203.1"/>
    <property type="molecule type" value="Genomic_DNA"/>
</dbReference>
<dbReference type="AlphaFoldDB" id="A0AAN1WEM5"/>
<accession>A0AAN1WEM5</accession>
<evidence type="ECO:0000313" key="1">
    <source>
        <dbReference type="EMBL" id="BCD96203.1"/>
    </source>
</evidence>
<proteinExistence type="predicted"/>
<evidence type="ECO:0008006" key="3">
    <source>
        <dbReference type="Google" id="ProtNLM"/>
    </source>
</evidence>
<name>A0AAN1WEM5_9GAMM</name>
<dbReference type="Proteomes" id="UP001320119">
    <property type="component" value="Chromosome"/>
</dbReference>
<dbReference type="SUPFAM" id="SSF53850">
    <property type="entry name" value="Periplasmic binding protein-like II"/>
    <property type="match status" value="1"/>
</dbReference>
<evidence type="ECO:0000313" key="2">
    <source>
        <dbReference type="Proteomes" id="UP001320119"/>
    </source>
</evidence>
<reference evidence="1 2" key="1">
    <citation type="journal article" date="2022" name="IScience">
        <title>An ultrasensitive nanofiber-based assay for enzymatic hydrolysis and deep-sea microbial degradation of cellulose.</title>
        <authorList>
            <person name="Tsudome M."/>
            <person name="Tachioka M."/>
            <person name="Miyazaki M."/>
            <person name="Uchimura K."/>
            <person name="Tsuda M."/>
            <person name="Takaki Y."/>
            <person name="Deguchi S."/>
        </authorList>
    </citation>
    <scope>NUCLEOTIDE SEQUENCE [LARGE SCALE GENOMIC DNA]</scope>
    <source>
        <strain evidence="1 2">GE09</strain>
    </source>
</reference>
<keyword evidence="2" id="KW-1185">Reference proteome</keyword>
<gene>
    <name evidence="1" type="ORF">MARGE09_P0402</name>
</gene>
<sequence>MLQPLYRFYCKAFWPLLLPVYVVWGLEPVIASQGQEKRAIFVKYANNQEDDYFKVRDQYFIDLLNLAAKYSDVKISLVPARMTNQVESRVVLSVEKGELDVHWLHTNAHLESELLPIRIPLYKGLIGWRLMLIRQEDRDLLKGIASVDALRQFPVLQSFDWPDTPILKASGFEVESSVDFRSLFRMLRYGRADMFPRSIVEIWGELDDQSGLDLMVDPYVTLHYPTAYYFFVAKGNKKLRDLLAQGLTRAIESGDFEQHFQKHFSAVIKKAKLTERTLISIKNPNLPALTPLDKKHLWFIPEKSTVKP</sequence>
<dbReference type="Gene3D" id="3.40.190.10">
    <property type="entry name" value="Periplasmic binding protein-like II"/>
    <property type="match status" value="1"/>
</dbReference>
<organism evidence="1 2">
    <name type="scientific">Marinagarivorans cellulosilyticus</name>
    <dbReference type="NCBI Taxonomy" id="2721545"/>
    <lineage>
        <taxon>Bacteria</taxon>
        <taxon>Pseudomonadati</taxon>
        <taxon>Pseudomonadota</taxon>
        <taxon>Gammaproteobacteria</taxon>
        <taxon>Cellvibrionales</taxon>
        <taxon>Cellvibrionaceae</taxon>
        <taxon>Marinagarivorans</taxon>
    </lineage>
</organism>
<protein>
    <recommendedName>
        <fullName evidence="3">Solute-binding protein family 3/N-terminal domain-containing protein</fullName>
    </recommendedName>
</protein>